<protein>
    <submittedName>
        <fullName evidence="1">Uncharacterized protein</fullName>
    </submittedName>
</protein>
<dbReference type="RefSeq" id="WP_167475474.1">
    <property type="nucleotide sequence ID" value="NZ_CP046172.1"/>
</dbReference>
<proteinExistence type="predicted"/>
<organism evidence="1 2">
    <name type="scientific">Nocardia arthritidis</name>
    <dbReference type="NCBI Taxonomy" id="228602"/>
    <lineage>
        <taxon>Bacteria</taxon>
        <taxon>Bacillati</taxon>
        <taxon>Actinomycetota</taxon>
        <taxon>Actinomycetes</taxon>
        <taxon>Mycobacteriales</taxon>
        <taxon>Nocardiaceae</taxon>
        <taxon>Nocardia</taxon>
    </lineage>
</organism>
<name>A0A6G9YIS9_9NOCA</name>
<sequence length="259" mass="28364">MDGELACCMALATHATAWLRSRQTSPAGFELTHSTMQFVGSIIFDDAAGVDGWMRQLAADGVDRVWLAVPNLDPQDERGLAAHKAAAFAGGVQLGLLTTGAAGNRLWQARWQIGDRNAPDQRIWTVTYRSQPVTSGPLLPDLQQAARFLNQALQHAEEFASHNVLPPWDGLFAQARGQWSGSGEPRNVDHQDLFPDDRGHADSHRLACMAQAAWVFGGMGSWNDLQFDEPDRQREYETISRDLFAAVIRACVAAVNAEA</sequence>
<dbReference type="KEGG" id="nah:F5544_24990"/>
<dbReference type="AlphaFoldDB" id="A0A6G9YIS9"/>
<keyword evidence="2" id="KW-1185">Reference proteome</keyword>
<evidence type="ECO:0000313" key="1">
    <source>
        <dbReference type="EMBL" id="QIS12853.1"/>
    </source>
</evidence>
<evidence type="ECO:0000313" key="2">
    <source>
        <dbReference type="Proteomes" id="UP000503540"/>
    </source>
</evidence>
<dbReference type="EMBL" id="CP046172">
    <property type="protein sequence ID" value="QIS12853.1"/>
    <property type="molecule type" value="Genomic_DNA"/>
</dbReference>
<dbReference type="Proteomes" id="UP000503540">
    <property type="component" value="Chromosome"/>
</dbReference>
<gene>
    <name evidence="1" type="ORF">F5544_24990</name>
</gene>
<reference evidence="1 2" key="1">
    <citation type="journal article" date="2019" name="ACS Chem. Biol.">
        <title>Identification and Mobilization of a Cryptic Antibiotic Biosynthesis Gene Locus from a Human-Pathogenic Nocardia Isolate.</title>
        <authorList>
            <person name="Herisse M."/>
            <person name="Ishida K."/>
            <person name="Porter J.L."/>
            <person name="Howden B."/>
            <person name="Hertweck C."/>
            <person name="Stinear T.P."/>
            <person name="Pidot S.J."/>
        </authorList>
    </citation>
    <scope>NUCLEOTIDE SEQUENCE [LARGE SCALE GENOMIC DNA]</scope>
    <source>
        <strain evidence="1 2">AUSMDU00012717</strain>
    </source>
</reference>
<accession>A0A6G9YIS9</accession>